<dbReference type="SMART" id="SM00020">
    <property type="entry name" value="Tryp_SPc"/>
    <property type="match status" value="1"/>
</dbReference>
<dbReference type="InterPro" id="IPR043504">
    <property type="entry name" value="Peptidase_S1_PA_chymotrypsin"/>
</dbReference>
<dbReference type="InterPro" id="IPR001314">
    <property type="entry name" value="Peptidase_S1A"/>
</dbReference>
<dbReference type="CDD" id="cd00190">
    <property type="entry name" value="Tryp_SPc"/>
    <property type="match status" value="1"/>
</dbReference>
<gene>
    <name evidence="4" type="ORF">POL25_29815</name>
</gene>
<feature type="signal peptide" evidence="2">
    <location>
        <begin position="1"/>
        <end position="28"/>
    </location>
</feature>
<keyword evidence="5" id="KW-1185">Reference proteome</keyword>
<evidence type="ECO:0000313" key="4">
    <source>
        <dbReference type="EMBL" id="MDC0721140.1"/>
    </source>
</evidence>
<feature type="chain" id="PRO_5045957854" evidence="2">
    <location>
        <begin position="29"/>
        <end position="287"/>
    </location>
</feature>
<evidence type="ECO:0000256" key="1">
    <source>
        <dbReference type="ARBA" id="ARBA00023157"/>
    </source>
</evidence>
<dbReference type="SUPFAM" id="SSF50494">
    <property type="entry name" value="Trypsin-like serine proteases"/>
    <property type="match status" value="1"/>
</dbReference>
<dbReference type="PANTHER" id="PTHR24252">
    <property type="entry name" value="ACROSIN-RELATED"/>
    <property type="match status" value="1"/>
</dbReference>
<feature type="domain" description="Peptidase S1" evidence="3">
    <location>
        <begin position="40"/>
        <end position="266"/>
    </location>
</feature>
<evidence type="ECO:0000256" key="2">
    <source>
        <dbReference type="SAM" id="SignalP"/>
    </source>
</evidence>
<dbReference type="InterPro" id="IPR001254">
    <property type="entry name" value="Trypsin_dom"/>
</dbReference>
<dbReference type="PROSITE" id="PS51257">
    <property type="entry name" value="PROKAR_LIPOPROTEIN"/>
    <property type="match status" value="1"/>
</dbReference>
<dbReference type="GO" id="GO:0006508">
    <property type="term" value="P:proteolysis"/>
    <property type="evidence" value="ECO:0007669"/>
    <property type="project" value="UniProtKB-KW"/>
</dbReference>
<accession>A0ABT5E624</accession>
<comment type="caution">
    <text evidence="4">The sequence shown here is derived from an EMBL/GenBank/DDBJ whole genome shotgun (WGS) entry which is preliminary data.</text>
</comment>
<dbReference type="PRINTS" id="PR00722">
    <property type="entry name" value="CHYMOTRYPSIN"/>
</dbReference>
<dbReference type="Gene3D" id="2.40.10.10">
    <property type="entry name" value="Trypsin-like serine proteases"/>
    <property type="match status" value="1"/>
</dbReference>
<dbReference type="InterPro" id="IPR009003">
    <property type="entry name" value="Peptidase_S1_PA"/>
</dbReference>
<dbReference type="RefSeq" id="WP_272089640.1">
    <property type="nucleotide sequence ID" value="NZ_JAQNDL010000003.1"/>
</dbReference>
<dbReference type="EMBL" id="JAQNDL010000003">
    <property type="protein sequence ID" value="MDC0721140.1"/>
    <property type="molecule type" value="Genomic_DNA"/>
</dbReference>
<dbReference type="PROSITE" id="PS00134">
    <property type="entry name" value="TRYPSIN_HIS"/>
    <property type="match status" value="1"/>
</dbReference>
<dbReference type="PANTHER" id="PTHR24252:SF7">
    <property type="entry name" value="HYALIN"/>
    <property type="match status" value="1"/>
</dbReference>
<sequence length="287" mass="30361">MTEAMRFTKKIVAAVGLLALCGCKPALGRVDAVGDRRQSIVGGEAQPPVGPWYVSLQYRGMHLCGGSLLAADIVITAAHCFELSNKVSDYEIFAGLFGGRNVPSAVQSIKIHPDYLDDSNSNDLALIRLANPLGFSDSIAPICLPDGDVPTDESAEALFWGEKQGTGNNRPLLQLTVPIVPNSVANDRAHYRGRIDDTMMAAGSGGKDACLREDGAPLVMKRKDAEDTWMLAGISSWGGGCDDGAWMPGIYARVSSGIRWITSTVQSLSASPGLPTDCGHQAVKKGS</sequence>
<name>A0ABT5E624_9BACT</name>
<keyword evidence="1" id="KW-1015">Disulfide bond</keyword>
<protein>
    <submittedName>
        <fullName evidence="4">Serine protease</fullName>
    </submittedName>
</protein>
<evidence type="ECO:0000313" key="5">
    <source>
        <dbReference type="Proteomes" id="UP001221686"/>
    </source>
</evidence>
<keyword evidence="4" id="KW-0378">Hydrolase</keyword>
<keyword evidence="4" id="KW-0645">Protease</keyword>
<keyword evidence="2" id="KW-0732">Signal</keyword>
<dbReference type="Pfam" id="PF00089">
    <property type="entry name" value="Trypsin"/>
    <property type="match status" value="1"/>
</dbReference>
<evidence type="ECO:0000259" key="3">
    <source>
        <dbReference type="PROSITE" id="PS50240"/>
    </source>
</evidence>
<reference evidence="4 5" key="1">
    <citation type="submission" date="2022-11" db="EMBL/GenBank/DDBJ databases">
        <title>Minimal conservation of predation-associated metabolite biosynthetic gene clusters underscores biosynthetic potential of Myxococcota including descriptions for ten novel species: Archangium lansinium sp. nov., Myxococcus landrumus sp. nov., Nannocystis bai.</title>
        <authorList>
            <person name="Ahearne A."/>
            <person name="Stevens C."/>
            <person name="Dowd S."/>
        </authorList>
    </citation>
    <scope>NUCLEOTIDE SEQUENCE [LARGE SCALE GENOMIC DNA]</scope>
    <source>
        <strain evidence="4 5">BB15-2</strain>
    </source>
</reference>
<dbReference type="Proteomes" id="UP001221686">
    <property type="component" value="Unassembled WGS sequence"/>
</dbReference>
<proteinExistence type="predicted"/>
<dbReference type="PROSITE" id="PS50240">
    <property type="entry name" value="TRYPSIN_DOM"/>
    <property type="match status" value="1"/>
</dbReference>
<dbReference type="InterPro" id="IPR018114">
    <property type="entry name" value="TRYPSIN_HIS"/>
</dbReference>
<organism evidence="4 5">
    <name type="scientific">Nannocystis bainbridge</name>
    <dbReference type="NCBI Taxonomy" id="2995303"/>
    <lineage>
        <taxon>Bacteria</taxon>
        <taxon>Pseudomonadati</taxon>
        <taxon>Myxococcota</taxon>
        <taxon>Polyangia</taxon>
        <taxon>Nannocystales</taxon>
        <taxon>Nannocystaceae</taxon>
        <taxon>Nannocystis</taxon>
    </lineage>
</organism>
<dbReference type="GO" id="GO:0008233">
    <property type="term" value="F:peptidase activity"/>
    <property type="evidence" value="ECO:0007669"/>
    <property type="project" value="UniProtKB-KW"/>
</dbReference>